<feature type="binding site" description="axial binding residue" evidence="5">
    <location>
        <position position="453"/>
    </location>
    <ligand>
        <name>heme</name>
        <dbReference type="ChEBI" id="CHEBI:30413"/>
    </ligand>
    <ligandPart>
        <name>Fe</name>
        <dbReference type="ChEBI" id="CHEBI:18248"/>
    </ligandPart>
</feature>
<evidence type="ECO:0000256" key="5">
    <source>
        <dbReference type="PIRSR" id="PIRSR602401-1"/>
    </source>
</evidence>
<dbReference type="Pfam" id="PF00067">
    <property type="entry name" value="p450"/>
    <property type="match status" value="1"/>
</dbReference>
<dbReference type="GO" id="GO:0016705">
    <property type="term" value="F:oxidoreductase activity, acting on paired donors, with incorporation or reduction of molecular oxygen"/>
    <property type="evidence" value="ECO:0007669"/>
    <property type="project" value="InterPro"/>
</dbReference>
<keyword evidence="8" id="KW-1185">Reference proteome</keyword>
<dbReference type="Proteomes" id="UP000054321">
    <property type="component" value="Unassembled WGS sequence"/>
</dbReference>
<dbReference type="STRING" id="913774.A0A0C3C3I1"/>
<keyword evidence="6" id="KW-0503">Monooxygenase</keyword>
<dbReference type="GO" id="GO:0020037">
    <property type="term" value="F:heme binding"/>
    <property type="evidence" value="ECO:0007669"/>
    <property type="project" value="InterPro"/>
</dbReference>
<evidence type="ECO:0000313" key="7">
    <source>
        <dbReference type="EMBL" id="KIM93458.1"/>
    </source>
</evidence>
<dbReference type="PRINTS" id="PR00463">
    <property type="entry name" value="EP450I"/>
</dbReference>
<comment type="cofactor">
    <cofactor evidence="1 5">
        <name>heme</name>
        <dbReference type="ChEBI" id="CHEBI:30413"/>
    </cofactor>
</comment>
<dbReference type="GO" id="GO:0005506">
    <property type="term" value="F:iron ion binding"/>
    <property type="evidence" value="ECO:0007669"/>
    <property type="project" value="InterPro"/>
</dbReference>
<dbReference type="Gene3D" id="1.10.630.10">
    <property type="entry name" value="Cytochrome P450"/>
    <property type="match status" value="1"/>
</dbReference>
<keyword evidence="6" id="KW-0560">Oxidoreductase</keyword>
<dbReference type="CDD" id="cd11060">
    <property type="entry name" value="CYP57A1-like"/>
    <property type="match status" value="1"/>
</dbReference>
<gene>
    <name evidence="7" type="ORF">OIDMADRAFT_35770</name>
</gene>
<evidence type="ECO:0008006" key="9">
    <source>
        <dbReference type="Google" id="ProtNLM"/>
    </source>
</evidence>
<organism evidence="7 8">
    <name type="scientific">Oidiodendron maius (strain Zn)</name>
    <dbReference type="NCBI Taxonomy" id="913774"/>
    <lineage>
        <taxon>Eukaryota</taxon>
        <taxon>Fungi</taxon>
        <taxon>Dikarya</taxon>
        <taxon>Ascomycota</taxon>
        <taxon>Pezizomycotina</taxon>
        <taxon>Leotiomycetes</taxon>
        <taxon>Leotiomycetes incertae sedis</taxon>
        <taxon>Myxotrichaceae</taxon>
        <taxon>Oidiodendron</taxon>
    </lineage>
</organism>
<proteinExistence type="inferred from homology"/>
<reference evidence="7 8" key="1">
    <citation type="submission" date="2014-04" db="EMBL/GenBank/DDBJ databases">
        <authorList>
            <consortium name="DOE Joint Genome Institute"/>
            <person name="Kuo A."/>
            <person name="Martino E."/>
            <person name="Perotto S."/>
            <person name="Kohler A."/>
            <person name="Nagy L.G."/>
            <person name="Floudas D."/>
            <person name="Copeland A."/>
            <person name="Barry K.W."/>
            <person name="Cichocki N."/>
            <person name="Veneault-Fourrey C."/>
            <person name="LaButti K."/>
            <person name="Lindquist E.A."/>
            <person name="Lipzen A."/>
            <person name="Lundell T."/>
            <person name="Morin E."/>
            <person name="Murat C."/>
            <person name="Sun H."/>
            <person name="Tunlid A."/>
            <person name="Henrissat B."/>
            <person name="Grigoriev I.V."/>
            <person name="Hibbett D.S."/>
            <person name="Martin F."/>
            <person name="Nordberg H.P."/>
            <person name="Cantor M.N."/>
            <person name="Hua S.X."/>
        </authorList>
    </citation>
    <scope>NUCLEOTIDE SEQUENCE [LARGE SCALE GENOMIC DNA]</scope>
    <source>
        <strain evidence="7 8">Zn</strain>
    </source>
</reference>
<dbReference type="PRINTS" id="PR00385">
    <property type="entry name" value="P450"/>
</dbReference>
<keyword evidence="5 6" id="KW-0349">Heme</keyword>
<dbReference type="HOGENOM" id="CLU_001570_14_0_1"/>
<evidence type="ECO:0000256" key="1">
    <source>
        <dbReference type="ARBA" id="ARBA00001971"/>
    </source>
</evidence>
<dbReference type="PANTHER" id="PTHR24305:SF232">
    <property type="entry name" value="P450, PUTATIVE (EUROFUNG)-RELATED"/>
    <property type="match status" value="1"/>
</dbReference>
<dbReference type="PROSITE" id="PS00086">
    <property type="entry name" value="CYTOCHROME_P450"/>
    <property type="match status" value="1"/>
</dbReference>
<dbReference type="InterPro" id="IPR002401">
    <property type="entry name" value="Cyt_P450_E_grp-I"/>
</dbReference>
<reference evidence="8" key="2">
    <citation type="submission" date="2015-01" db="EMBL/GenBank/DDBJ databases">
        <title>Evolutionary Origins and Diversification of the Mycorrhizal Mutualists.</title>
        <authorList>
            <consortium name="DOE Joint Genome Institute"/>
            <consortium name="Mycorrhizal Genomics Consortium"/>
            <person name="Kohler A."/>
            <person name="Kuo A."/>
            <person name="Nagy L.G."/>
            <person name="Floudas D."/>
            <person name="Copeland A."/>
            <person name="Barry K.W."/>
            <person name="Cichocki N."/>
            <person name="Veneault-Fourrey C."/>
            <person name="LaButti K."/>
            <person name="Lindquist E.A."/>
            <person name="Lipzen A."/>
            <person name="Lundell T."/>
            <person name="Morin E."/>
            <person name="Murat C."/>
            <person name="Riley R."/>
            <person name="Ohm R."/>
            <person name="Sun H."/>
            <person name="Tunlid A."/>
            <person name="Henrissat B."/>
            <person name="Grigoriev I.V."/>
            <person name="Hibbett D.S."/>
            <person name="Martin F."/>
        </authorList>
    </citation>
    <scope>NUCLEOTIDE SEQUENCE [LARGE SCALE GENOMIC DNA]</scope>
    <source>
        <strain evidence="8">Zn</strain>
    </source>
</reference>
<dbReference type="PANTHER" id="PTHR24305">
    <property type="entry name" value="CYTOCHROME P450"/>
    <property type="match status" value="1"/>
</dbReference>
<evidence type="ECO:0000256" key="2">
    <source>
        <dbReference type="ARBA" id="ARBA00010617"/>
    </source>
</evidence>
<dbReference type="AlphaFoldDB" id="A0A0C3C3I1"/>
<name>A0A0C3C3I1_OIDMZ</name>
<evidence type="ECO:0000256" key="3">
    <source>
        <dbReference type="ARBA" id="ARBA00022723"/>
    </source>
</evidence>
<comment type="similarity">
    <text evidence="2 6">Belongs to the cytochrome P450 family.</text>
</comment>
<dbReference type="EMBL" id="KN832895">
    <property type="protein sequence ID" value="KIM93458.1"/>
    <property type="molecule type" value="Genomic_DNA"/>
</dbReference>
<dbReference type="InterPro" id="IPR001128">
    <property type="entry name" value="Cyt_P450"/>
</dbReference>
<sequence length="515" mass="58518">MDPLVLFSVVIFLIIVYLLRTAFQAGLAGIPGPFLAKFTNLWRLYKVWNWTFKQDLPALHEYYNSQLIRVGPNLLSCTDPRAVEIIYGFQSQFKKSDMVKAMGPIYQGKRQPTMFAAADNKTHAAIRRPVAPAYAMSKIIQFEPFVDKSMRLFYTRLDELFISTGNVCDYHNWVQYWAFDVISEMTMSRSLRFMEAGGDVDGVMKQLTKETDYRALTLTMPEIDELAKWNPLRWLSKPDQSASFALRCKRILQQRMDEQTSGAATTDANRPADFTSAFLEAQAKDPSISDGQLIGYAKANLTAGSDTTSVILRTAVYYALKQPWIAKRIVEEVDTKVKSFPVPFHTARFDLPFCAAVVRESLRKHFAFMALLEREVPAGGCELPDGTKLPAGVVIGMHGDTIGLSKDIFGENADVFDPLRWLPRAGESPESFEKRRKAMNAHDLAFGHGTRSCIGRHVAEMEIYKFIPTFFGLLEPRFVRPDEPWQLRQLFVFKQSGMDMYLKWRNDRSLASLGI</sequence>
<dbReference type="GO" id="GO:0004497">
    <property type="term" value="F:monooxygenase activity"/>
    <property type="evidence" value="ECO:0007669"/>
    <property type="project" value="UniProtKB-KW"/>
</dbReference>
<keyword evidence="4 5" id="KW-0408">Iron</keyword>
<evidence type="ECO:0000313" key="8">
    <source>
        <dbReference type="Proteomes" id="UP000054321"/>
    </source>
</evidence>
<dbReference type="InterPro" id="IPR036396">
    <property type="entry name" value="Cyt_P450_sf"/>
</dbReference>
<evidence type="ECO:0000256" key="6">
    <source>
        <dbReference type="RuleBase" id="RU000461"/>
    </source>
</evidence>
<protein>
    <recommendedName>
        <fullName evidence="9">Cytochrome P450</fullName>
    </recommendedName>
</protein>
<dbReference type="InterPro" id="IPR050121">
    <property type="entry name" value="Cytochrome_P450_monoxygenase"/>
</dbReference>
<keyword evidence="3 5" id="KW-0479">Metal-binding</keyword>
<evidence type="ECO:0000256" key="4">
    <source>
        <dbReference type="ARBA" id="ARBA00023004"/>
    </source>
</evidence>
<dbReference type="InterPro" id="IPR017972">
    <property type="entry name" value="Cyt_P450_CS"/>
</dbReference>
<accession>A0A0C3C3I1</accession>
<dbReference type="InParanoid" id="A0A0C3C3I1"/>
<dbReference type="OrthoDB" id="3934656at2759"/>
<dbReference type="SUPFAM" id="SSF48264">
    <property type="entry name" value="Cytochrome P450"/>
    <property type="match status" value="1"/>
</dbReference>